<dbReference type="GO" id="GO:0003677">
    <property type="term" value="F:DNA binding"/>
    <property type="evidence" value="ECO:0007669"/>
    <property type="project" value="InterPro"/>
</dbReference>
<name>A0A1X1ELX4_PANCY</name>
<dbReference type="OrthoDB" id="9774685at2"/>
<dbReference type="RefSeq" id="WP_084879617.1">
    <property type="nucleotide sequence ID" value="NZ_JAGGMY010000006.1"/>
</dbReference>
<protein>
    <recommendedName>
        <fullName evidence="4">Transposase</fullName>
    </recommendedName>
</protein>
<dbReference type="STRING" id="55209.HA50_25260"/>
<organism evidence="2 3">
    <name type="scientific">Pantoea cypripedii</name>
    <name type="common">Pectobacterium cypripedii</name>
    <name type="synonym">Erwinia cypripedii</name>
    <dbReference type="NCBI Taxonomy" id="55209"/>
    <lineage>
        <taxon>Bacteria</taxon>
        <taxon>Pseudomonadati</taxon>
        <taxon>Pseudomonadota</taxon>
        <taxon>Gammaproteobacteria</taxon>
        <taxon>Enterobacterales</taxon>
        <taxon>Erwiniaceae</taxon>
        <taxon>Pantoea</taxon>
    </lineage>
</organism>
<evidence type="ECO:0000313" key="2">
    <source>
        <dbReference type="EMBL" id="ORM89901.1"/>
    </source>
</evidence>
<dbReference type="InterPro" id="IPR009057">
    <property type="entry name" value="Homeodomain-like_sf"/>
</dbReference>
<accession>A0A1X1ELX4</accession>
<sequence length="131" mass="14630">MTDSKSLTRQRYTPEFKLRLVHMALKTLEENGSVAALARQHNVNDNLLFKWMRLWKNEGRVATPRRRKTKTPALPALVPVQIVHPVPAQVPLPDATADCIIRLPGGEISLHNPTPEQLSAMLAAIMRGGRP</sequence>
<keyword evidence="3" id="KW-1185">Reference proteome</keyword>
<dbReference type="AlphaFoldDB" id="A0A1X1ELX4"/>
<reference evidence="2 3" key="1">
    <citation type="journal article" date="2017" name="Antonie Van Leeuwenhoek">
        <title>Phylogenomic resolution of the bacterial genus Pantoea and its relationship with Erwinia and Tatumella.</title>
        <authorList>
            <person name="Palmer M."/>
            <person name="Steenkamp E.T."/>
            <person name="Coetzee M.P."/>
            <person name="Chan W.Y."/>
            <person name="van Zyl E."/>
            <person name="De Maayer P."/>
            <person name="Coutinho T.A."/>
            <person name="Blom J."/>
            <person name="Smits T.H."/>
            <person name="Duffy B."/>
            <person name="Venter S.N."/>
        </authorList>
    </citation>
    <scope>NUCLEOTIDE SEQUENCE [LARGE SCALE GENOMIC DNA]</scope>
    <source>
        <strain evidence="2 3">LMG 2657</strain>
    </source>
</reference>
<dbReference type="Pfam" id="PF01527">
    <property type="entry name" value="HTH_Tnp_1"/>
    <property type="match status" value="1"/>
</dbReference>
<evidence type="ECO:0008006" key="4">
    <source>
        <dbReference type="Google" id="ProtNLM"/>
    </source>
</evidence>
<evidence type="ECO:0000313" key="3">
    <source>
        <dbReference type="Proteomes" id="UP000193749"/>
    </source>
</evidence>
<dbReference type="SUPFAM" id="SSF46689">
    <property type="entry name" value="Homeodomain-like"/>
    <property type="match status" value="1"/>
</dbReference>
<proteinExistence type="inferred from homology"/>
<gene>
    <name evidence="2" type="ORF">HA50_25260</name>
</gene>
<dbReference type="Proteomes" id="UP000193749">
    <property type="component" value="Unassembled WGS sequence"/>
</dbReference>
<comment type="similarity">
    <text evidence="1">Belongs to the transposase 8 family.</text>
</comment>
<comment type="caution">
    <text evidence="2">The sequence shown here is derived from an EMBL/GenBank/DDBJ whole genome shotgun (WGS) entry which is preliminary data.</text>
</comment>
<dbReference type="EMBL" id="MLJI01000002">
    <property type="protein sequence ID" value="ORM89901.1"/>
    <property type="molecule type" value="Genomic_DNA"/>
</dbReference>
<dbReference type="GO" id="GO:0006313">
    <property type="term" value="P:DNA transposition"/>
    <property type="evidence" value="ECO:0007669"/>
    <property type="project" value="InterPro"/>
</dbReference>
<dbReference type="GO" id="GO:0004803">
    <property type="term" value="F:transposase activity"/>
    <property type="evidence" value="ECO:0007669"/>
    <property type="project" value="InterPro"/>
</dbReference>
<evidence type="ECO:0000256" key="1">
    <source>
        <dbReference type="ARBA" id="ARBA00009964"/>
    </source>
</evidence>
<dbReference type="InterPro" id="IPR002514">
    <property type="entry name" value="Transposase_8"/>
</dbReference>